<protein>
    <submittedName>
        <fullName evidence="8">Solute carrier 2, facilitated glucose transporter member 2</fullName>
    </submittedName>
</protein>
<keyword evidence="5" id="KW-0813">Transport</keyword>
<feature type="transmembrane region" description="Helical" evidence="6">
    <location>
        <begin position="136"/>
        <end position="158"/>
    </location>
</feature>
<evidence type="ECO:0000313" key="9">
    <source>
        <dbReference type="Proteomes" id="UP001482620"/>
    </source>
</evidence>
<feature type="transmembrane region" description="Helical" evidence="6">
    <location>
        <begin position="200"/>
        <end position="221"/>
    </location>
</feature>
<keyword evidence="8" id="KW-0762">Sugar transport</keyword>
<dbReference type="InterPro" id="IPR036259">
    <property type="entry name" value="MFS_trans_sf"/>
</dbReference>
<evidence type="ECO:0000256" key="5">
    <source>
        <dbReference type="RuleBase" id="RU003346"/>
    </source>
</evidence>
<dbReference type="PROSITE" id="PS00216">
    <property type="entry name" value="SUGAR_TRANSPORT_1"/>
    <property type="match status" value="1"/>
</dbReference>
<evidence type="ECO:0000256" key="6">
    <source>
        <dbReference type="SAM" id="Phobius"/>
    </source>
</evidence>
<name>A0ABV0VEK1_9TELE</name>
<dbReference type="PANTHER" id="PTHR23503">
    <property type="entry name" value="SOLUTE CARRIER FAMILY 2"/>
    <property type="match status" value="1"/>
</dbReference>
<dbReference type="PROSITE" id="PS50850">
    <property type="entry name" value="MFS"/>
    <property type="match status" value="1"/>
</dbReference>
<dbReference type="SUPFAM" id="SSF103473">
    <property type="entry name" value="MFS general substrate transporter"/>
    <property type="match status" value="1"/>
</dbReference>
<organism evidence="8 9">
    <name type="scientific">Ilyodon furcidens</name>
    <name type="common">goldbreast splitfin</name>
    <dbReference type="NCBI Taxonomy" id="33524"/>
    <lineage>
        <taxon>Eukaryota</taxon>
        <taxon>Metazoa</taxon>
        <taxon>Chordata</taxon>
        <taxon>Craniata</taxon>
        <taxon>Vertebrata</taxon>
        <taxon>Euteleostomi</taxon>
        <taxon>Actinopterygii</taxon>
        <taxon>Neopterygii</taxon>
        <taxon>Teleostei</taxon>
        <taxon>Neoteleostei</taxon>
        <taxon>Acanthomorphata</taxon>
        <taxon>Ovalentaria</taxon>
        <taxon>Atherinomorphae</taxon>
        <taxon>Cyprinodontiformes</taxon>
        <taxon>Goodeidae</taxon>
        <taxon>Ilyodon</taxon>
    </lineage>
</organism>
<dbReference type="PROSITE" id="PS00217">
    <property type="entry name" value="SUGAR_TRANSPORT_2"/>
    <property type="match status" value="1"/>
</dbReference>
<dbReference type="InterPro" id="IPR005829">
    <property type="entry name" value="Sugar_transporter_CS"/>
</dbReference>
<comment type="subcellular location">
    <subcellularLocation>
        <location evidence="1">Membrane</location>
        <topology evidence="1">Multi-pass membrane protein</topology>
    </subcellularLocation>
</comment>
<accession>A0ABV0VEK1</accession>
<evidence type="ECO:0000313" key="8">
    <source>
        <dbReference type="EMBL" id="MEQ2255691.1"/>
    </source>
</evidence>
<dbReference type="Pfam" id="PF00083">
    <property type="entry name" value="Sugar_tr"/>
    <property type="match status" value="1"/>
</dbReference>
<reference evidence="8 9" key="1">
    <citation type="submission" date="2021-06" db="EMBL/GenBank/DDBJ databases">
        <authorList>
            <person name="Palmer J.M."/>
        </authorList>
    </citation>
    <scope>NUCLEOTIDE SEQUENCE [LARGE SCALE GENOMIC DNA]</scope>
    <source>
        <strain evidence="9">if_2019</strain>
        <tissue evidence="8">Muscle</tissue>
    </source>
</reference>
<feature type="transmembrane region" description="Helical" evidence="6">
    <location>
        <begin position="377"/>
        <end position="395"/>
    </location>
</feature>
<keyword evidence="9" id="KW-1185">Reference proteome</keyword>
<dbReference type="PRINTS" id="PR00171">
    <property type="entry name" value="SUGRTRNSPORT"/>
</dbReference>
<dbReference type="CDD" id="cd17431">
    <property type="entry name" value="MFS_GLUT_Class1"/>
    <property type="match status" value="1"/>
</dbReference>
<dbReference type="Gene3D" id="1.20.1250.20">
    <property type="entry name" value="MFS general substrate transporter like domains"/>
    <property type="match status" value="1"/>
</dbReference>
<feature type="transmembrane region" description="Helical" evidence="6">
    <location>
        <begin position="76"/>
        <end position="99"/>
    </location>
</feature>
<dbReference type="InterPro" id="IPR020846">
    <property type="entry name" value="MFS_dom"/>
</dbReference>
<evidence type="ECO:0000256" key="1">
    <source>
        <dbReference type="ARBA" id="ARBA00004141"/>
    </source>
</evidence>
<keyword evidence="3 6" id="KW-1133">Transmembrane helix</keyword>
<evidence type="ECO:0000256" key="4">
    <source>
        <dbReference type="ARBA" id="ARBA00023136"/>
    </source>
</evidence>
<feature type="transmembrane region" description="Helical" evidence="6">
    <location>
        <begin position="349"/>
        <end position="371"/>
    </location>
</feature>
<feature type="transmembrane region" description="Helical" evidence="6">
    <location>
        <begin position="7"/>
        <end position="27"/>
    </location>
</feature>
<evidence type="ECO:0000256" key="2">
    <source>
        <dbReference type="ARBA" id="ARBA00022692"/>
    </source>
</evidence>
<dbReference type="EMBL" id="JAHRIQ010105778">
    <property type="protein sequence ID" value="MEQ2255691.1"/>
    <property type="molecule type" value="Genomic_DNA"/>
</dbReference>
<feature type="transmembrane region" description="Helical" evidence="6">
    <location>
        <begin position="170"/>
        <end position="194"/>
    </location>
</feature>
<feature type="domain" description="Major facilitator superfamily (MFS) profile" evidence="7">
    <location>
        <begin position="14"/>
        <end position="470"/>
    </location>
</feature>
<keyword evidence="4 6" id="KW-0472">Membrane</keyword>
<evidence type="ECO:0000256" key="3">
    <source>
        <dbReference type="ARBA" id="ARBA00022989"/>
    </source>
</evidence>
<feature type="transmembrane region" description="Helical" evidence="6">
    <location>
        <begin position="321"/>
        <end position="342"/>
    </location>
</feature>
<dbReference type="InterPro" id="IPR045263">
    <property type="entry name" value="GLUT"/>
</dbReference>
<gene>
    <name evidence="8" type="primary">SLC2A2</name>
    <name evidence="8" type="ORF">ILYODFUR_016536</name>
</gene>
<dbReference type="InterPro" id="IPR003663">
    <property type="entry name" value="Sugar/inositol_transpt"/>
</dbReference>
<comment type="caution">
    <text evidence="8">The sequence shown here is derived from an EMBL/GenBank/DDBJ whole genome shotgun (WGS) entry which is preliminary data.</text>
</comment>
<evidence type="ECO:0000259" key="7">
    <source>
        <dbReference type="PROSITE" id="PS50850"/>
    </source>
</evidence>
<feature type="transmembrane region" description="Helical" evidence="6">
    <location>
        <begin position="111"/>
        <end position="130"/>
    </location>
</feature>
<dbReference type="InterPro" id="IPR005828">
    <property type="entry name" value="MFS_sugar_transport-like"/>
</dbReference>
<dbReference type="NCBIfam" id="TIGR00879">
    <property type="entry name" value="SP"/>
    <property type="match status" value="1"/>
</dbReference>
<comment type="similarity">
    <text evidence="5">Belongs to the major facilitator superfamily. Sugar transporter (TC 2.A.1.1) family.</text>
</comment>
<sequence length="503" mass="55282">METGKQLSGTLAIAVFTATLGSLQFGYSLGVINAPQKVIERHYAMSLGVWSERSALLENSTEGESSSEDQTHPDVVMYWSLSVAIFSIGGMISSFLVGFIGDFRGRVKGMLMINVLAVAAGLLMGLSRMWKPHIMVITGRAIMGFYCGLTSGLVPMYIGEIAPKAYRGALGTLHQLAIVIGILLSQVIGLDFVLGNDEMWHVLLGLSGAPAILQSFMLPLCPESPRYLYILLGKEQEARKSLHRLKGAYDPASDLEEMRKEKEEADRQPRVSIRSLIFSSVYRQQLFVSLMMHLSQQLSGVNAIFYYSTAIFTKAGVSQPVYATIGVGVINTVFTLVSVALVDRAGRRTLTLVGLGGMCCCAVAMTVGLKFQNNFSWMSYVSMTAIFLFVSFFEIGPGPIPWFIVAELFSQGPRPAAIALAGCCNWTSNFIIGMAFPYIQAWLDSYVFVLFAVLLFGFTIFIYLRVPETKGKTFEEIAAFFQKKQKINKDNAELQQLKTSSDA</sequence>
<dbReference type="Proteomes" id="UP001482620">
    <property type="component" value="Unassembled WGS sequence"/>
</dbReference>
<proteinExistence type="inferred from homology"/>
<dbReference type="PANTHER" id="PTHR23503:SF27">
    <property type="entry name" value="SOLUTE CARRIER FAMILY 2, FACILITATED GLUCOSE TRANSPORTER MEMBER 2"/>
    <property type="match status" value="1"/>
</dbReference>
<keyword evidence="2 6" id="KW-0812">Transmembrane</keyword>
<feature type="transmembrane region" description="Helical" evidence="6">
    <location>
        <begin position="445"/>
        <end position="464"/>
    </location>
</feature>
<feature type="transmembrane region" description="Helical" evidence="6">
    <location>
        <begin position="416"/>
        <end position="439"/>
    </location>
</feature>